<gene>
    <name evidence="1" type="ORF">SAMN02745138_00149</name>
</gene>
<evidence type="ECO:0000313" key="2">
    <source>
        <dbReference type="Proteomes" id="UP000183975"/>
    </source>
</evidence>
<keyword evidence="2" id="KW-1185">Reference proteome</keyword>
<accession>A0A1M6KFJ2</accession>
<protein>
    <submittedName>
        <fullName evidence="1">Uncharacterized protein</fullName>
    </submittedName>
</protein>
<evidence type="ECO:0000313" key="1">
    <source>
        <dbReference type="EMBL" id="SHJ57755.1"/>
    </source>
</evidence>
<dbReference type="RefSeq" id="WP_072848029.1">
    <property type="nucleotide sequence ID" value="NZ_FRAH01000003.1"/>
</dbReference>
<organism evidence="1 2">
    <name type="scientific">Anaerotignum lactatifermentans DSM 14214</name>
    <dbReference type="NCBI Taxonomy" id="1121323"/>
    <lineage>
        <taxon>Bacteria</taxon>
        <taxon>Bacillati</taxon>
        <taxon>Bacillota</taxon>
        <taxon>Clostridia</taxon>
        <taxon>Lachnospirales</taxon>
        <taxon>Anaerotignaceae</taxon>
        <taxon>Anaerotignum</taxon>
    </lineage>
</organism>
<dbReference type="Proteomes" id="UP000183975">
    <property type="component" value="Unassembled WGS sequence"/>
</dbReference>
<dbReference type="OrthoDB" id="2051677at2"/>
<dbReference type="EMBL" id="FRAH01000003">
    <property type="protein sequence ID" value="SHJ57755.1"/>
    <property type="molecule type" value="Genomic_DNA"/>
</dbReference>
<reference evidence="1 2" key="1">
    <citation type="submission" date="2016-11" db="EMBL/GenBank/DDBJ databases">
        <authorList>
            <person name="Jaros S."/>
            <person name="Januszkiewicz K."/>
            <person name="Wedrychowicz H."/>
        </authorList>
    </citation>
    <scope>NUCLEOTIDE SEQUENCE [LARGE SCALE GENOMIC DNA]</scope>
    <source>
        <strain evidence="1 2">DSM 14214</strain>
    </source>
</reference>
<dbReference type="AlphaFoldDB" id="A0A1M6KFJ2"/>
<name>A0A1M6KFJ2_9FIRM</name>
<sequence>MATFLEYYEREIMSRLTMADLILKTGQEPYDLTQMLSCLQLSKEQAEGLLETALVRGITRSQFLSLLQKGDSVICRMFQRELSCGLPAAYTPAQISYIYDLDLEQVEQAAEQTGLNPCQGKSLSRLFSAIDLSRTQYWF</sequence>
<proteinExistence type="predicted"/>